<gene>
    <name evidence="2" type="ORF">APE01nite_10860</name>
</gene>
<protein>
    <submittedName>
        <fullName evidence="2">Uncharacterized protein</fullName>
    </submittedName>
</protein>
<evidence type="ECO:0000313" key="2">
    <source>
        <dbReference type="EMBL" id="GEB85289.1"/>
    </source>
</evidence>
<proteinExistence type="predicted"/>
<organism evidence="2 3">
    <name type="scientific">Acetobacter peroxydans</name>
    <dbReference type="NCBI Taxonomy" id="104098"/>
    <lineage>
        <taxon>Bacteria</taxon>
        <taxon>Pseudomonadati</taxon>
        <taxon>Pseudomonadota</taxon>
        <taxon>Alphaproteobacteria</taxon>
        <taxon>Acetobacterales</taxon>
        <taxon>Acetobacteraceae</taxon>
        <taxon>Acetobacter</taxon>
    </lineage>
</organism>
<dbReference type="AlphaFoldDB" id="A0A4Y3TUV2"/>
<accession>A0A4Y3TUV2</accession>
<name>A0A4Y3TUV2_9PROT</name>
<dbReference type="EMBL" id="BJMV01000004">
    <property type="protein sequence ID" value="GEB85289.1"/>
    <property type="molecule type" value="Genomic_DNA"/>
</dbReference>
<evidence type="ECO:0000313" key="3">
    <source>
        <dbReference type="Proteomes" id="UP000317730"/>
    </source>
</evidence>
<keyword evidence="3" id="KW-1185">Reference proteome</keyword>
<feature type="region of interest" description="Disordered" evidence="1">
    <location>
        <begin position="39"/>
        <end position="59"/>
    </location>
</feature>
<dbReference type="Proteomes" id="UP000317730">
    <property type="component" value="Unassembled WGS sequence"/>
</dbReference>
<evidence type="ECO:0000256" key="1">
    <source>
        <dbReference type="SAM" id="MobiDB-lite"/>
    </source>
</evidence>
<comment type="caution">
    <text evidence="2">The sequence shown here is derived from an EMBL/GenBank/DDBJ whole genome shotgun (WGS) entry which is preliminary data.</text>
</comment>
<sequence>MVAWCPQAGIFEQAGPAVLGYGHDRPTLSPFRITQAHSLRRVAFSRDGGPGGRKNPDPV</sequence>
<reference evidence="2 3" key="1">
    <citation type="submission" date="2019-06" db="EMBL/GenBank/DDBJ databases">
        <title>Whole genome shotgun sequence of Acetobacter peroxydans NBRC 13755.</title>
        <authorList>
            <person name="Hosoyama A."/>
            <person name="Uohara A."/>
            <person name="Ohji S."/>
            <person name="Ichikawa N."/>
        </authorList>
    </citation>
    <scope>NUCLEOTIDE SEQUENCE [LARGE SCALE GENOMIC DNA]</scope>
    <source>
        <strain evidence="2 3">NBRC 13755</strain>
    </source>
</reference>